<evidence type="ECO:0000256" key="8">
    <source>
        <dbReference type="ARBA" id="ARBA00047454"/>
    </source>
</evidence>
<accession>A0A1Y2H724</accession>
<feature type="compositionally biased region" description="Low complexity" evidence="11">
    <location>
        <begin position="36"/>
        <end position="64"/>
    </location>
</feature>
<feature type="binding site" evidence="9">
    <location>
        <position position="137"/>
    </location>
    <ligand>
        <name>ATP</name>
        <dbReference type="ChEBI" id="CHEBI:30616"/>
    </ligand>
</feature>
<dbReference type="CDD" id="cd05580">
    <property type="entry name" value="STKc_PKA_like"/>
    <property type="match status" value="1"/>
</dbReference>
<keyword evidence="15" id="KW-1185">Reference proteome</keyword>
<evidence type="ECO:0000256" key="1">
    <source>
        <dbReference type="ARBA" id="ARBA00012444"/>
    </source>
</evidence>
<dbReference type="GO" id="GO:0005952">
    <property type="term" value="C:cAMP-dependent protein kinase complex"/>
    <property type="evidence" value="ECO:0007669"/>
    <property type="project" value="TreeGrafter"/>
</dbReference>
<dbReference type="GO" id="GO:0005524">
    <property type="term" value="F:ATP binding"/>
    <property type="evidence" value="ECO:0007669"/>
    <property type="project" value="UniProtKB-UniRule"/>
</dbReference>
<evidence type="ECO:0000256" key="6">
    <source>
        <dbReference type="ARBA" id="ARBA00022840"/>
    </source>
</evidence>
<dbReference type="SMART" id="SM00220">
    <property type="entry name" value="S_TKc"/>
    <property type="match status" value="1"/>
</dbReference>
<organism evidence="14 15">
    <name type="scientific">Catenaria anguillulae PL171</name>
    <dbReference type="NCBI Taxonomy" id="765915"/>
    <lineage>
        <taxon>Eukaryota</taxon>
        <taxon>Fungi</taxon>
        <taxon>Fungi incertae sedis</taxon>
        <taxon>Blastocladiomycota</taxon>
        <taxon>Blastocladiomycetes</taxon>
        <taxon>Blastocladiales</taxon>
        <taxon>Catenariaceae</taxon>
        <taxon>Catenaria</taxon>
    </lineage>
</organism>
<evidence type="ECO:0000256" key="10">
    <source>
        <dbReference type="RuleBase" id="RU000304"/>
    </source>
</evidence>
<feature type="domain" description="Protein kinase" evidence="12">
    <location>
        <begin position="108"/>
        <end position="362"/>
    </location>
</feature>
<dbReference type="SUPFAM" id="SSF56112">
    <property type="entry name" value="Protein kinase-like (PK-like)"/>
    <property type="match status" value="1"/>
</dbReference>
<dbReference type="InterPro" id="IPR011009">
    <property type="entry name" value="Kinase-like_dom_sf"/>
</dbReference>
<feature type="domain" description="AGC-kinase C-terminal" evidence="13">
    <location>
        <begin position="363"/>
        <end position="417"/>
    </location>
</feature>
<dbReference type="GO" id="GO:0005634">
    <property type="term" value="C:nucleus"/>
    <property type="evidence" value="ECO:0007669"/>
    <property type="project" value="TreeGrafter"/>
</dbReference>
<feature type="compositionally biased region" description="Polar residues" evidence="11">
    <location>
        <begin position="19"/>
        <end position="32"/>
    </location>
</feature>
<dbReference type="InterPro" id="IPR000961">
    <property type="entry name" value="AGC-kinase_C"/>
</dbReference>
<protein>
    <recommendedName>
        <fullName evidence="1">cAMP-dependent protein kinase</fullName>
        <ecNumber evidence="1">2.7.11.11</ecNumber>
    </recommendedName>
</protein>
<feature type="region of interest" description="Disordered" evidence="11">
    <location>
        <begin position="1"/>
        <end position="64"/>
    </location>
</feature>
<dbReference type="FunFam" id="1.10.510.10:FF:000005">
    <property type="entry name" value="cAMP-dependent protein kinase catalytic subunit alpha"/>
    <property type="match status" value="1"/>
</dbReference>
<dbReference type="PROSITE" id="PS00108">
    <property type="entry name" value="PROTEIN_KINASE_ST"/>
    <property type="match status" value="1"/>
</dbReference>
<comment type="catalytic activity">
    <reaction evidence="7">
        <text>L-threonyl-[protein] + ATP = O-phospho-L-threonyl-[protein] + ADP + H(+)</text>
        <dbReference type="Rhea" id="RHEA:46608"/>
        <dbReference type="Rhea" id="RHEA-COMP:11060"/>
        <dbReference type="Rhea" id="RHEA-COMP:11605"/>
        <dbReference type="ChEBI" id="CHEBI:15378"/>
        <dbReference type="ChEBI" id="CHEBI:30013"/>
        <dbReference type="ChEBI" id="CHEBI:30616"/>
        <dbReference type="ChEBI" id="CHEBI:61977"/>
        <dbReference type="ChEBI" id="CHEBI:456216"/>
        <dbReference type="EC" id="2.7.11.11"/>
    </reaction>
</comment>
<dbReference type="OrthoDB" id="63267at2759"/>
<sequence length="417" mass="46424">MTLIDKLMAKTKKDPGASDQGSSTAVNSSSPTLGVGTAASSGANASSSSQLSPTSGATGPSTSGSILHAQKLSAAAHTNTDYSLTPPSGGAIDAQAERRRRKTTLAEVELRQTLGTGSFGRVHLVRLRSTGKYYAMKVLKKAEVVKHKQVEHTLNEKNILEQIDHPFLVSLHSSFQDSANLYMIMEYVTGGELFTYLRRSQRFSNNVAKFYAAEVVLAFEYLHSKDIIYRDLKPENLLLDAQGHVKITDFGFAKHVPDITWTLCGTPDYLAPEIIQSRGYGRAVDWYALGVLIFEMLAGYPPFYDEDHVRMYEKILQGKIKWPSHFDPAAKDLLKRLLTTDLTKRYGNLKGGSKDIKMHKWFAGLDWNKLYNRQIPPPYTPPNRGEGDTSNFDAYPEEAEPYGKVQPDPYAQLFKDF</sequence>
<dbReference type="GO" id="GO:0004691">
    <property type="term" value="F:cAMP-dependent protein kinase activity"/>
    <property type="evidence" value="ECO:0007669"/>
    <property type="project" value="UniProtKB-EC"/>
</dbReference>
<dbReference type="PROSITE" id="PS50011">
    <property type="entry name" value="PROTEIN_KINASE_DOM"/>
    <property type="match status" value="1"/>
</dbReference>
<feature type="compositionally biased region" description="Polar residues" evidence="11">
    <location>
        <begin position="77"/>
        <end position="86"/>
    </location>
</feature>
<evidence type="ECO:0000256" key="7">
    <source>
        <dbReference type="ARBA" id="ARBA00047292"/>
    </source>
</evidence>
<dbReference type="GO" id="GO:0005829">
    <property type="term" value="C:cytosol"/>
    <property type="evidence" value="ECO:0007669"/>
    <property type="project" value="TreeGrafter"/>
</dbReference>
<dbReference type="Pfam" id="PF00069">
    <property type="entry name" value="Pkinase"/>
    <property type="match status" value="1"/>
</dbReference>
<comment type="catalytic activity">
    <reaction evidence="8">
        <text>L-seryl-[protein] + ATP = O-phospho-L-seryl-[protein] + ADP + H(+)</text>
        <dbReference type="Rhea" id="RHEA:17989"/>
        <dbReference type="Rhea" id="RHEA-COMP:9863"/>
        <dbReference type="Rhea" id="RHEA-COMP:11604"/>
        <dbReference type="ChEBI" id="CHEBI:15378"/>
        <dbReference type="ChEBI" id="CHEBI:29999"/>
        <dbReference type="ChEBI" id="CHEBI:30616"/>
        <dbReference type="ChEBI" id="CHEBI:83421"/>
        <dbReference type="ChEBI" id="CHEBI:456216"/>
        <dbReference type="EC" id="2.7.11.11"/>
    </reaction>
</comment>
<keyword evidence="2 10" id="KW-0723">Serine/threonine-protein kinase</keyword>
<dbReference type="Proteomes" id="UP000193411">
    <property type="component" value="Unassembled WGS sequence"/>
</dbReference>
<dbReference type="SMART" id="SM00133">
    <property type="entry name" value="S_TK_X"/>
    <property type="match status" value="1"/>
</dbReference>
<keyword evidence="4 9" id="KW-0547">Nucleotide-binding</keyword>
<name>A0A1Y2H724_9FUNG</name>
<dbReference type="FunFam" id="3.30.200.20:FF:000005">
    <property type="entry name" value="cAMP-dependent protein kinase catalytic subunit"/>
    <property type="match status" value="1"/>
</dbReference>
<dbReference type="STRING" id="765915.A0A1Y2H724"/>
<dbReference type="PROSITE" id="PS51285">
    <property type="entry name" value="AGC_KINASE_CTER"/>
    <property type="match status" value="1"/>
</dbReference>
<evidence type="ECO:0000256" key="3">
    <source>
        <dbReference type="ARBA" id="ARBA00022679"/>
    </source>
</evidence>
<dbReference type="InterPro" id="IPR000719">
    <property type="entry name" value="Prot_kinase_dom"/>
</dbReference>
<feature type="compositionally biased region" description="Basic and acidic residues" evidence="11">
    <location>
        <begin position="7"/>
        <end position="16"/>
    </location>
</feature>
<proteinExistence type="inferred from homology"/>
<evidence type="ECO:0000313" key="14">
    <source>
        <dbReference type="EMBL" id="ORZ30315.1"/>
    </source>
</evidence>
<dbReference type="EMBL" id="MCFL01000089">
    <property type="protein sequence ID" value="ORZ30315.1"/>
    <property type="molecule type" value="Genomic_DNA"/>
</dbReference>
<evidence type="ECO:0000256" key="11">
    <source>
        <dbReference type="SAM" id="MobiDB-lite"/>
    </source>
</evidence>
<evidence type="ECO:0000313" key="15">
    <source>
        <dbReference type="Proteomes" id="UP000193411"/>
    </source>
</evidence>
<comment type="similarity">
    <text evidence="10">Belongs to the protein kinase superfamily.</text>
</comment>
<evidence type="ECO:0000259" key="12">
    <source>
        <dbReference type="PROSITE" id="PS50011"/>
    </source>
</evidence>
<keyword evidence="5 14" id="KW-0418">Kinase</keyword>
<dbReference type="InterPro" id="IPR017441">
    <property type="entry name" value="Protein_kinase_ATP_BS"/>
</dbReference>
<feature type="region of interest" description="Disordered" evidence="11">
    <location>
        <begin position="376"/>
        <end position="408"/>
    </location>
</feature>
<dbReference type="AlphaFoldDB" id="A0A1Y2H724"/>
<feature type="region of interest" description="Disordered" evidence="11">
    <location>
        <begin position="77"/>
        <end position="100"/>
    </location>
</feature>
<keyword evidence="3" id="KW-0808">Transferase</keyword>
<dbReference type="EC" id="2.7.11.11" evidence="1"/>
<dbReference type="PANTHER" id="PTHR24353">
    <property type="entry name" value="CYCLIC NUCLEOTIDE-DEPENDENT PROTEIN KINASE"/>
    <property type="match status" value="1"/>
</dbReference>
<evidence type="ECO:0000256" key="9">
    <source>
        <dbReference type="PROSITE-ProRule" id="PRU10141"/>
    </source>
</evidence>
<evidence type="ECO:0000256" key="5">
    <source>
        <dbReference type="ARBA" id="ARBA00022777"/>
    </source>
</evidence>
<dbReference type="Gene3D" id="3.30.200.20">
    <property type="entry name" value="Phosphorylase Kinase, domain 1"/>
    <property type="match status" value="1"/>
</dbReference>
<dbReference type="InterPro" id="IPR008271">
    <property type="entry name" value="Ser/Thr_kinase_AS"/>
</dbReference>
<evidence type="ECO:0000256" key="2">
    <source>
        <dbReference type="ARBA" id="ARBA00022527"/>
    </source>
</evidence>
<dbReference type="Gene3D" id="1.10.510.10">
    <property type="entry name" value="Transferase(Phosphotransferase) domain 1"/>
    <property type="match status" value="1"/>
</dbReference>
<evidence type="ECO:0000259" key="13">
    <source>
        <dbReference type="PROSITE" id="PS51285"/>
    </source>
</evidence>
<reference evidence="14 15" key="1">
    <citation type="submission" date="2016-07" db="EMBL/GenBank/DDBJ databases">
        <title>Pervasive Adenine N6-methylation of Active Genes in Fungi.</title>
        <authorList>
            <consortium name="DOE Joint Genome Institute"/>
            <person name="Mondo S.J."/>
            <person name="Dannebaum R.O."/>
            <person name="Kuo R.C."/>
            <person name="Labutti K."/>
            <person name="Haridas S."/>
            <person name="Kuo A."/>
            <person name="Salamov A."/>
            <person name="Ahrendt S.R."/>
            <person name="Lipzen A."/>
            <person name="Sullivan W."/>
            <person name="Andreopoulos W.B."/>
            <person name="Clum A."/>
            <person name="Lindquist E."/>
            <person name="Daum C."/>
            <person name="Ramamoorthy G.K."/>
            <person name="Gryganskyi A."/>
            <person name="Culley D."/>
            <person name="Magnuson J.K."/>
            <person name="James T.Y."/>
            <person name="O'Malley M.A."/>
            <person name="Stajich J.E."/>
            <person name="Spatafora J.W."/>
            <person name="Visel A."/>
            <person name="Grigoriev I.V."/>
        </authorList>
    </citation>
    <scope>NUCLEOTIDE SEQUENCE [LARGE SCALE GENOMIC DNA]</scope>
    <source>
        <strain evidence="14 15">PL171</strain>
    </source>
</reference>
<comment type="caution">
    <text evidence="14">The sequence shown here is derived from an EMBL/GenBank/DDBJ whole genome shotgun (WGS) entry which is preliminary data.</text>
</comment>
<keyword evidence="6 9" id="KW-0067">ATP-binding</keyword>
<evidence type="ECO:0000256" key="4">
    <source>
        <dbReference type="ARBA" id="ARBA00022741"/>
    </source>
</evidence>
<dbReference type="PANTHER" id="PTHR24353:SF153">
    <property type="entry name" value="CAMP-DEPENDENT PROTEIN KINASE CATALYTIC SUBUNIT 1"/>
    <property type="match status" value="1"/>
</dbReference>
<gene>
    <name evidence="14" type="ORF">BCR44DRAFT_51752</name>
</gene>
<dbReference type="PROSITE" id="PS00107">
    <property type="entry name" value="PROTEIN_KINASE_ATP"/>
    <property type="match status" value="1"/>
</dbReference>